<dbReference type="InterPro" id="IPR000835">
    <property type="entry name" value="HTH_MarR-typ"/>
</dbReference>
<gene>
    <name evidence="2" type="ORF">QOZ88_13245</name>
</gene>
<comment type="caution">
    <text evidence="2">The sequence shown here is derived from an EMBL/GenBank/DDBJ whole genome shotgun (WGS) entry which is preliminary data.</text>
</comment>
<dbReference type="PROSITE" id="PS50995">
    <property type="entry name" value="HTH_MARR_2"/>
    <property type="match status" value="1"/>
</dbReference>
<evidence type="ECO:0000313" key="3">
    <source>
        <dbReference type="Proteomes" id="UP001233673"/>
    </source>
</evidence>
<dbReference type="Gene3D" id="1.10.10.10">
    <property type="entry name" value="Winged helix-like DNA-binding domain superfamily/Winged helix DNA-binding domain"/>
    <property type="match status" value="1"/>
</dbReference>
<dbReference type="PRINTS" id="PR00598">
    <property type="entry name" value="HTHMARR"/>
</dbReference>
<dbReference type="RefSeq" id="WP_306000228.1">
    <property type="nucleotide sequence ID" value="NZ_JASNFN010000014.1"/>
</dbReference>
<dbReference type="InterPro" id="IPR036390">
    <property type="entry name" value="WH_DNA-bd_sf"/>
</dbReference>
<dbReference type="Proteomes" id="UP001233673">
    <property type="component" value="Unassembled WGS sequence"/>
</dbReference>
<dbReference type="InterPro" id="IPR036388">
    <property type="entry name" value="WH-like_DNA-bd_sf"/>
</dbReference>
<organism evidence="2 3">
    <name type="scientific">Blastococcus carthaginiensis</name>
    <dbReference type="NCBI Taxonomy" id="3050034"/>
    <lineage>
        <taxon>Bacteria</taxon>
        <taxon>Bacillati</taxon>
        <taxon>Actinomycetota</taxon>
        <taxon>Actinomycetes</taxon>
        <taxon>Geodermatophilales</taxon>
        <taxon>Geodermatophilaceae</taxon>
        <taxon>Blastococcus</taxon>
    </lineage>
</organism>
<dbReference type="InterPro" id="IPR039422">
    <property type="entry name" value="MarR/SlyA-like"/>
</dbReference>
<keyword evidence="3" id="KW-1185">Reference proteome</keyword>
<name>A0ABT9IDE6_9ACTN</name>
<dbReference type="SMART" id="SM00347">
    <property type="entry name" value="HTH_MARR"/>
    <property type="match status" value="1"/>
</dbReference>
<evidence type="ECO:0000259" key="1">
    <source>
        <dbReference type="PROSITE" id="PS50995"/>
    </source>
</evidence>
<reference evidence="3" key="1">
    <citation type="submission" date="2023-05" db="EMBL/GenBank/DDBJ databases">
        <title>Draft genome of Pseudofrankia sp. BMG5.37.</title>
        <authorList>
            <person name="Gtari M."/>
            <person name="Ghodhbane F."/>
            <person name="Sbissi I."/>
        </authorList>
    </citation>
    <scope>NUCLEOTIDE SEQUENCE [LARGE SCALE GENOMIC DNA]</scope>
    <source>
        <strain evidence="3">BMG 814</strain>
    </source>
</reference>
<dbReference type="PANTHER" id="PTHR33164:SF99">
    <property type="entry name" value="MARR FAMILY REGULATORY PROTEIN"/>
    <property type="match status" value="1"/>
</dbReference>
<dbReference type="Pfam" id="PF12802">
    <property type="entry name" value="MarR_2"/>
    <property type="match status" value="1"/>
</dbReference>
<accession>A0ABT9IDE6</accession>
<dbReference type="PANTHER" id="PTHR33164">
    <property type="entry name" value="TRANSCRIPTIONAL REGULATOR, MARR FAMILY"/>
    <property type="match status" value="1"/>
</dbReference>
<feature type="domain" description="HTH marR-type" evidence="1">
    <location>
        <begin position="14"/>
        <end position="147"/>
    </location>
</feature>
<proteinExistence type="predicted"/>
<dbReference type="EMBL" id="JASNFN010000014">
    <property type="protein sequence ID" value="MDP5183605.1"/>
    <property type="molecule type" value="Genomic_DNA"/>
</dbReference>
<dbReference type="SUPFAM" id="SSF46785">
    <property type="entry name" value="Winged helix' DNA-binding domain"/>
    <property type="match status" value="1"/>
</dbReference>
<protein>
    <submittedName>
        <fullName evidence="2">MarR family transcriptional regulator</fullName>
    </submittedName>
</protein>
<sequence length="155" mass="16830">MEDDMDMAPVESLTDDVGFLLSRVSGLFARASNVALASHGLRVRSYSVLSMACSAEGGLSQRDLAECLGLDPSQVVLLVDELTDANLVERRPSEVDRRTKLVLATPGGRDRLTEAQRDVDAAVSEQLADLTPTEQVLLRDLLRRLARRSPGGQLL</sequence>
<evidence type="ECO:0000313" key="2">
    <source>
        <dbReference type="EMBL" id="MDP5183605.1"/>
    </source>
</evidence>